<keyword evidence="1" id="KW-1133">Transmembrane helix</keyword>
<name>A0ABX7Y4L5_9ACTN</name>
<dbReference type="Proteomes" id="UP000678513">
    <property type="component" value="Chromosome"/>
</dbReference>
<feature type="transmembrane region" description="Helical" evidence="1">
    <location>
        <begin position="20"/>
        <end position="41"/>
    </location>
</feature>
<organism evidence="2 3">
    <name type="scientific">Arachnia rubra</name>
    <dbReference type="NCBI Taxonomy" id="1547448"/>
    <lineage>
        <taxon>Bacteria</taxon>
        <taxon>Bacillati</taxon>
        <taxon>Actinomycetota</taxon>
        <taxon>Actinomycetes</taxon>
        <taxon>Propionibacteriales</taxon>
        <taxon>Propionibacteriaceae</taxon>
        <taxon>Arachnia</taxon>
    </lineage>
</organism>
<evidence type="ECO:0000256" key="1">
    <source>
        <dbReference type="SAM" id="Phobius"/>
    </source>
</evidence>
<gene>
    <name evidence="2" type="ORF">J5A65_13580</name>
</gene>
<keyword evidence="3" id="KW-1185">Reference proteome</keyword>
<reference evidence="2 3" key="1">
    <citation type="submission" date="2021-03" db="EMBL/GenBank/DDBJ databases">
        <title>Human Oral Microbial Genomes.</title>
        <authorList>
            <person name="Johnston C.D."/>
            <person name="Chen T."/>
            <person name="Dewhirst F.E."/>
        </authorList>
    </citation>
    <scope>NUCLEOTIDE SEQUENCE [LARGE SCALE GENOMIC DNA]</scope>
    <source>
        <strain evidence="2 3">DSMZ 100122</strain>
    </source>
</reference>
<keyword evidence="1" id="KW-0812">Transmembrane</keyword>
<dbReference type="RefSeq" id="WP_212323193.1">
    <property type="nucleotide sequence ID" value="NZ_AP024463.1"/>
</dbReference>
<proteinExistence type="predicted"/>
<dbReference type="EMBL" id="CP072384">
    <property type="protein sequence ID" value="QUC07926.1"/>
    <property type="molecule type" value="Genomic_DNA"/>
</dbReference>
<feature type="transmembrane region" description="Helical" evidence="1">
    <location>
        <begin position="98"/>
        <end position="117"/>
    </location>
</feature>
<evidence type="ECO:0000313" key="3">
    <source>
        <dbReference type="Proteomes" id="UP000678513"/>
    </source>
</evidence>
<sequence>MKQSGLPTRELRQRHFPQVVIFIICMVFLLATIMTAISWITIPRATIMASVLIVGLTAAMAYKTFVAQNIAYSTNFTIVCSLILMAGIAGAQWGTEKFMPALIATLTVSAIMTIRQARSTSSRIRP</sequence>
<keyword evidence="1" id="KW-0472">Membrane</keyword>
<protein>
    <submittedName>
        <fullName evidence="2">Uncharacterized protein</fullName>
    </submittedName>
</protein>
<accession>A0ABX7Y4L5</accession>
<feature type="transmembrane region" description="Helical" evidence="1">
    <location>
        <begin position="47"/>
        <end position="65"/>
    </location>
</feature>
<evidence type="ECO:0000313" key="2">
    <source>
        <dbReference type="EMBL" id="QUC07926.1"/>
    </source>
</evidence>
<feature type="transmembrane region" description="Helical" evidence="1">
    <location>
        <begin position="72"/>
        <end position="92"/>
    </location>
</feature>